<evidence type="ECO:0000313" key="2">
    <source>
        <dbReference type="Proteomes" id="UP000247523"/>
    </source>
</evidence>
<dbReference type="Proteomes" id="UP000247523">
    <property type="component" value="Unassembled WGS sequence"/>
</dbReference>
<protein>
    <recommendedName>
        <fullName evidence="3">Phage tail protein</fullName>
    </recommendedName>
</protein>
<accession>A0A318EPP7</accession>
<organism evidence="1 2">
    <name type="scientific">Lachnotalea glycerini</name>
    <dbReference type="NCBI Taxonomy" id="1763509"/>
    <lineage>
        <taxon>Bacteria</taxon>
        <taxon>Bacillati</taxon>
        <taxon>Bacillota</taxon>
        <taxon>Clostridia</taxon>
        <taxon>Lachnospirales</taxon>
        <taxon>Lachnospiraceae</taxon>
        <taxon>Lachnotalea</taxon>
    </lineage>
</organism>
<dbReference type="RefSeq" id="WP_110291464.1">
    <property type="nucleotide sequence ID" value="NZ_QICS01000008.1"/>
</dbReference>
<reference evidence="1 2" key="1">
    <citation type="submission" date="2018-05" db="EMBL/GenBank/DDBJ databases">
        <title>Genomic Encyclopedia of Type Strains, Phase IV (KMG-IV): sequencing the most valuable type-strain genomes for metagenomic binning, comparative biology and taxonomic classification.</title>
        <authorList>
            <person name="Goeker M."/>
        </authorList>
    </citation>
    <scope>NUCLEOTIDE SEQUENCE [LARGE SCALE GENOMIC DNA]</scope>
    <source>
        <strain evidence="1 2">DSM 28816</strain>
    </source>
</reference>
<evidence type="ECO:0008006" key="3">
    <source>
        <dbReference type="Google" id="ProtNLM"/>
    </source>
</evidence>
<comment type="caution">
    <text evidence="1">The sequence shown here is derived from an EMBL/GenBank/DDBJ whole genome shotgun (WGS) entry which is preliminary data.</text>
</comment>
<evidence type="ECO:0000313" key="1">
    <source>
        <dbReference type="EMBL" id="PXV88469.1"/>
    </source>
</evidence>
<dbReference type="EMBL" id="QICS01000008">
    <property type="protein sequence ID" value="PXV88469.1"/>
    <property type="molecule type" value="Genomic_DNA"/>
</dbReference>
<dbReference type="AlphaFoldDB" id="A0A318EPP7"/>
<sequence>MAFITINGKQFPAPARFPKLVISTLVDAGRNANGVVVGQKIGRDQNKVDSLTWPVLDATTWASMLQEFSGFFVIATIWDMAANDWVTIKMYPGDRTADVLEIDDSGRPVKYKDCAVNIIDCGL</sequence>
<name>A0A318EPP7_9FIRM</name>
<proteinExistence type="predicted"/>
<gene>
    <name evidence="1" type="ORF">C8E03_108196</name>
</gene>